<keyword evidence="3 5" id="KW-1133">Transmembrane helix</keyword>
<evidence type="ECO:0000256" key="2">
    <source>
        <dbReference type="ARBA" id="ARBA00022692"/>
    </source>
</evidence>
<dbReference type="InterPro" id="IPR007269">
    <property type="entry name" value="ICMT_MeTrfase"/>
</dbReference>
<dbReference type="EC" id="2.1.1.100" evidence="5"/>
<dbReference type="AlphaFoldDB" id="A0A5C3KF84"/>
<dbReference type="OrthoDB" id="422086at2759"/>
<evidence type="ECO:0000256" key="5">
    <source>
        <dbReference type="RuleBase" id="RU362022"/>
    </source>
</evidence>
<keyword evidence="5" id="KW-0808">Transferase</keyword>
<keyword evidence="2 5" id="KW-0812">Transmembrane</keyword>
<feature type="transmembrane region" description="Helical" evidence="5">
    <location>
        <begin position="98"/>
        <end position="119"/>
    </location>
</feature>
<name>A0A5C3KF84_COPMA</name>
<evidence type="ECO:0000313" key="7">
    <source>
        <dbReference type="Proteomes" id="UP000307440"/>
    </source>
</evidence>
<reference evidence="6 7" key="1">
    <citation type="journal article" date="2019" name="Nat. Ecol. Evol.">
        <title>Megaphylogeny resolves global patterns of mushroom evolution.</title>
        <authorList>
            <person name="Varga T."/>
            <person name="Krizsan K."/>
            <person name="Foldi C."/>
            <person name="Dima B."/>
            <person name="Sanchez-Garcia M."/>
            <person name="Sanchez-Ramirez S."/>
            <person name="Szollosi G.J."/>
            <person name="Szarkandi J.G."/>
            <person name="Papp V."/>
            <person name="Albert L."/>
            <person name="Andreopoulos W."/>
            <person name="Angelini C."/>
            <person name="Antonin V."/>
            <person name="Barry K.W."/>
            <person name="Bougher N.L."/>
            <person name="Buchanan P."/>
            <person name="Buyck B."/>
            <person name="Bense V."/>
            <person name="Catcheside P."/>
            <person name="Chovatia M."/>
            <person name="Cooper J."/>
            <person name="Damon W."/>
            <person name="Desjardin D."/>
            <person name="Finy P."/>
            <person name="Geml J."/>
            <person name="Haridas S."/>
            <person name="Hughes K."/>
            <person name="Justo A."/>
            <person name="Karasinski D."/>
            <person name="Kautmanova I."/>
            <person name="Kiss B."/>
            <person name="Kocsube S."/>
            <person name="Kotiranta H."/>
            <person name="LaButti K.M."/>
            <person name="Lechner B.E."/>
            <person name="Liimatainen K."/>
            <person name="Lipzen A."/>
            <person name="Lukacs Z."/>
            <person name="Mihaltcheva S."/>
            <person name="Morgado L.N."/>
            <person name="Niskanen T."/>
            <person name="Noordeloos M.E."/>
            <person name="Ohm R.A."/>
            <person name="Ortiz-Santana B."/>
            <person name="Ovrebo C."/>
            <person name="Racz N."/>
            <person name="Riley R."/>
            <person name="Savchenko A."/>
            <person name="Shiryaev A."/>
            <person name="Soop K."/>
            <person name="Spirin V."/>
            <person name="Szebenyi C."/>
            <person name="Tomsovsky M."/>
            <person name="Tulloss R.E."/>
            <person name="Uehling J."/>
            <person name="Grigoriev I.V."/>
            <person name="Vagvolgyi C."/>
            <person name="Papp T."/>
            <person name="Martin F.M."/>
            <person name="Miettinen O."/>
            <person name="Hibbett D.S."/>
            <person name="Nagy L.G."/>
        </authorList>
    </citation>
    <scope>NUCLEOTIDE SEQUENCE [LARGE SCALE GENOMIC DNA]</scope>
    <source>
        <strain evidence="6 7">CBS 121175</strain>
    </source>
</reference>
<dbReference type="PANTHER" id="PTHR12714:SF9">
    <property type="entry name" value="PROTEIN-S-ISOPRENYLCYSTEINE O-METHYLTRANSFERASE"/>
    <property type="match status" value="1"/>
</dbReference>
<feature type="transmembrane region" description="Helical" evidence="5">
    <location>
        <begin position="140"/>
        <end position="165"/>
    </location>
</feature>
<gene>
    <name evidence="6" type="ORF">FA15DRAFT_627774</name>
</gene>
<organism evidence="6 7">
    <name type="scientific">Coprinopsis marcescibilis</name>
    <name type="common">Agaric fungus</name>
    <name type="synonym">Psathyrella marcescibilis</name>
    <dbReference type="NCBI Taxonomy" id="230819"/>
    <lineage>
        <taxon>Eukaryota</taxon>
        <taxon>Fungi</taxon>
        <taxon>Dikarya</taxon>
        <taxon>Basidiomycota</taxon>
        <taxon>Agaricomycotina</taxon>
        <taxon>Agaricomycetes</taxon>
        <taxon>Agaricomycetidae</taxon>
        <taxon>Agaricales</taxon>
        <taxon>Agaricineae</taxon>
        <taxon>Psathyrellaceae</taxon>
        <taxon>Coprinopsis</taxon>
    </lineage>
</organism>
<keyword evidence="7" id="KW-1185">Reference proteome</keyword>
<dbReference type="STRING" id="230819.A0A5C3KF84"/>
<evidence type="ECO:0000256" key="4">
    <source>
        <dbReference type="ARBA" id="ARBA00023136"/>
    </source>
</evidence>
<comment type="similarity">
    <text evidence="5">Belongs to the class VI-like SAM-binding methyltransferase superfamily. Isoprenylcysteine carboxyl methyltransferase family.</text>
</comment>
<feature type="transmembrane region" description="Helical" evidence="5">
    <location>
        <begin position="7"/>
        <end position="24"/>
    </location>
</feature>
<dbReference type="PANTHER" id="PTHR12714">
    <property type="entry name" value="PROTEIN-S ISOPRENYLCYSTEINE O-METHYLTRANSFERASE"/>
    <property type="match status" value="1"/>
</dbReference>
<dbReference type="GO" id="GO:0004671">
    <property type="term" value="F:protein C-terminal S-isoprenylcysteine carboxyl O-methyltransferase activity"/>
    <property type="evidence" value="ECO:0007669"/>
    <property type="project" value="UniProtKB-EC"/>
</dbReference>
<dbReference type="EMBL" id="ML210388">
    <property type="protein sequence ID" value="TFK18622.1"/>
    <property type="molecule type" value="Genomic_DNA"/>
</dbReference>
<dbReference type="GO" id="GO:0005789">
    <property type="term" value="C:endoplasmic reticulum membrane"/>
    <property type="evidence" value="ECO:0007669"/>
    <property type="project" value="UniProtKB-SubCell"/>
</dbReference>
<comment type="catalytic activity">
    <reaction evidence="5">
        <text>[protein]-C-terminal S-[(2E,6E)-farnesyl]-L-cysteine + S-adenosyl-L-methionine = [protein]-C-terminal S-[(2E,6E)-farnesyl]-L-cysteine methyl ester + S-adenosyl-L-homocysteine</text>
        <dbReference type="Rhea" id="RHEA:21672"/>
        <dbReference type="Rhea" id="RHEA-COMP:12125"/>
        <dbReference type="Rhea" id="RHEA-COMP:12126"/>
        <dbReference type="ChEBI" id="CHEBI:57856"/>
        <dbReference type="ChEBI" id="CHEBI:59789"/>
        <dbReference type="ChEBI" id="CHEBI:90510"/>
        <dbReference type="ChEBI" id="CHEBI:90511"/>
        <dbReference type="EC" id="2.1.1.100"/>
    </reaction>
</comment>
<evidence type="ECO:0000256" key="3">
    <source>
        <dbReference type="ARBA" id="ARBA00022989"/>
    </source>
</evidence>
<proteinExistence type="inferred from homology"/>
<evidence type="ECO:0000313" key="6">
    <source>
        <dbReference type="EMBL" id="TFK18622.1"/>
    </source>
</evidence>
<dbReference type="GO" id="GO:0032259">
    <property type="term" value="P:methylation"/>
    <property type="evidence" value="ECO:0007669"/>
    <property type="project" value="UniProtKB-KW"/>
</dbReference>
<feature type="transmembrane region" description="Helical" evidence="5">
    <location>
        <begin position="185"/>
        <end position="206"/>
    </location>
</feature>
<keyword evidence="4 5" id="KW-0472">Membrane</keyword>
<dbReference type="Gene3D" id="1.20.120.1630">
    <property type="match status" value="1"/>
</dbReference>
<sequence>MASFLTIVKIPFLLIDILWMWITASPPNPPPPAKEQVVSDWKERFLRSLTIPCIWLRTTYYLSGLIEILVILCDWQSGPGATQSILRQLSFNSTIPKISMLPSFVLGNLFTCVGALLRVQCYRSLGKHFTFELSISKSHILIVTGPYAVVRHPSYTGMILTIVGACLNRLGGSWVSESGLWQVPMGQAILIIWITISLAVIASLLLRMPQEDEILSQRFGDEWVAWSKRVPYRLVPWVY</sequence>
<protein>
    <recommendedName>
        <fullName evidence="5">Protein-S-isoprenylcysteine O-methyltransferase</fullName>
        <ecNumber evidence="5">2.1.1.100</ecNumber>
    </recommendedName>
</protein>
<keyword evidence="5" id="KW-0256">Endoplasmic reticulum</keyword>
<keyword evidence="5" id="KW-0489">Methyltransferase</keyword>
<comment type="subcellular location">
    <subcellularLocation>
        <location evidence="5">Endoplasmic reticulum membrane</location>
        <topology evidence="5">Multi-pass membrane protein</topology>
    </subcellularLocation>
    <subcellularLocation>
        <location evidence="1">Membrane</location>
        <topology evidence="1">Multi-pass membrane protein</topology>
    </subcellularLocation>
</comment>
<accession>A0A5C3KF84</accession>
<keyword evidence="5" id="KW-0949">S-adenosyl-L-methionine</keyword>
<evidence type="ECO:0000256" key="1">
    <source>
        <dbReference type="ARBA" id="ARBA00004141"/>
    </source>
</evidence>
<dbReference type="Pfam" id="PF04140">
    <property type="entry name" value="ICMT"/>
    <property type="match status" value="1"/>
</dbReference>
<dbReference type="Proteomes" id="UP000307440">
    <property type="component" value="Unassembled WGS sequence"/>
</dbReference>